<accession>A0ABP8VT65</accession>
<proteinExistence type="predicted"/>
<dbReference type="EMBL" id="BAABLM010000002">
    <property type="protein sequence ID" value="GAA4670231.1"/>
    <property type="molecule type" value="Genomic_DNA"/>
</dbReference>
<evidence type="ECO:0000313" key="1">
    <source>
        <dbReference type="EMBL" id="GAA4670231.1"/>
    </source>
</evidence>
<evidence type="ECO:0000313" key="2">
    <source>
        <dbReference type="Proteomes" id="UP001501295"/>
    </source>
</evidence>
<sequence>MTDEAPTADRPTIPEGSEYVVFFDGGPSDGRNDTRVSTDGSYDDEIVDYVLIEGTETAFVYKATKAHFVNDQLQVRYAVDLPDSDPTEDAEDRNQDLN</sequence>
<reference evidence="2" key="1">
    <citation type="journal article" date="2019" name="Int. J. Syst. Evol. Microbiol.">
        <title>The Global Catalogue of Microorganisms (GCM) 10K type strain sequencing project: providing services to taxonomists for standard genome sequencing and annotation.</title>
        <authorList>
            <consortium name="The Broad Institute Genomics Platform"/>
            <consortium name="The Broad Institute Genome Sequencing Center for Infectious Disease"/>
            <person name="Wu L."/>
            <person name="Ma J."/>
        </authorList>
    </citation>
    <scope>NUCLEOTIDE SEQUENCE [LARGE SCALE GENOMIC DNA]</scope>
    <source>
        <strain evidence="2">JCM 18956</strain>
    </source>
</reference>
<keyword evidence="2" id="KW-1185">Reference proteome</keyword>
<gene>
    <name evidence="1" type="ORF">GCM10025780_11990</name>
</gene>
<organism evidence="1 2">
    <name type="scientific">Frondihabitans cladoniiphilus</name>
    <dbReference type="NCBI Taxonomy" id="715785"/>
    <lineage>
        <taxon>Bacteria</taxon>
        <taxon>Bacillati</taxon>
        <taxon>Actinomycetota</taxon>
        <taxon>Actinomycetes</taxon>
        <taxon>Micrococcales</taxon>
        <taxon>Microbacteriaceae</taxon>
        <taxon>Frondihabitans</taxon>
    </lineage>
</organism>
<dbReference type="RefSeq" id="WP_345374347.1">
    <property type="nucleotide sequence ID" value="NZ_BAABLM010000002.1"/>
</dbReference>
<dbReference type="Proteomes" id="UP001501295">
    <property type="component" value="Unassembled WGS sequence"/>
</dbReference>
<name>A0ABP8VT65_9MICO</name>
<protein>
    <submittedName>
        <fullName evidence="1">Uncharacterized protein</fullName>
    </submittedName>
</protein>
<comment type="caution">
    <text evidence="1">The sequence shown here is derived from an EMBL/GenBank/DDBJ whole genome shotgun (WGS) entry which is preliminary data.</text>
</comment>